<keyword evidence="2" id="KW-0812">Transmembrane</keyword>
<proteinExistence type="inferred from homology"/>
<evidence type="ECO:0000256" key="1">
    <source>
        <dbReference type="ARBA" id="ARBA00009861"/>
    </source>
</evidence>
<keyword evidence="2" id="KW-1133">Transmembrane helix</keyword>
<dbReference type="InterPro" id="IPR050898">
    <property type="entry name" value="Plant_acyltransferase"/>
</dbReference>
<gene>
    <name evidence="3" type="ORF">Slati_4045700</name>
</gene>
<evidence type="ECO:0000313" key="3">
    <source>
        <dbReference type="EMBL" id="KAL0407318.1"/>
    </source>
</evidence>
<comment type="similarity">
    <text evidence="1">Belongs to the plant acyltransferase family.</text>
</comment>
<reference evidence="3" key="2">
    <citation type="journal article" date="2024" name="Plant">
        <title>Genomic evolution and insights into agronomic trait innovations of Sesamum species.</title>
        <authorList>
            <person name="Miao H."/>
            <person name="Wang L."/>
            <person name="Qu L."/>
            <person name="Liu H."/>
            <person name="Sun Y."/>
            <person name="Le M."/>
            <person name="Wang Q."/>
            <person name="Wei S."/>
            <person name="Zheng Y."/>
            <person name="Lin W."/>
            <person name="Duan Y."/>
            <person name="Cao H."/>
            <person name="Xiong S."/>
            <person name="Wang X."/>
            <person name="Wei L."/>
            <person name="Li C."/>
            <person name="Ma Q."/>
            <person name="Ju M."/>
            <person name="Zhao R."/>
            <person name="Li G."/>
            <person name="Mu C."/>
            <person name="Tian Q."/>
            <person name="Mei H."/>
            <person name="Zhang T."/>
            <person name="Gao T."/>
            <person name="Zhang H."/>
        </authorList>
    </citation>
    <scope>NUCLEOTIDE SEQUENCE</scope>
    <source>
        <strain evidence="3">KEN1</strain>
    </source>
</reference>
<accession>A0AAW2TRZ6</accession>
<sequence length="161" mass="17971">MYRKRDFPVKISKTEVVAPALPVQEHWLPLSNLDLLLPPVDVGVFFCYDSMGGLLFGHMVGVLKKALAETLVSYYAFAGGLVKNAAGEPELLCNNCGVDFVEAFADVELKDINLYNPDESVEGKLVPERKRSVLAVQASIHDLFILYILFIFFLLLHLDKI</sequence>
<protein>
    <submittedName>
        <fullName evidence="3">Benzyl alcohol O-benzoyltransferase</fullName>
    </submittedName>
</protein>
<comment type="caution">
    <text evidence="3">The sequence shown here is derived from an EMBL/GenBank/DDBJ whole genome shotgun (WGS) entry which is preliminary data.</text>
</comment>
<keyword evidence="2" id="KW-0472">Membrane</keyword>
<dbReference type="AlphaFoldDB" id="A0AAW2TRZ6"/>
<evidence type="ECO:0000256" key="2">
    <source>
        <dbReference type="SAM" id="Phobius"/>
    </source>
</evidence>
<name>A0AAW2TRZ6_9LAMI</name>
<dbReference type="Pfam" id="PF02458">
    <property type="entry name" value="Transferase"/>
    <property type="match status" value="1"/>
</dbReference>
<reference evidence="3" key="1">
    <citation type="submission" date="2020-06" db="EMBL/GenBank/DDBJ databases">
        <authorList>
            <person name="Li T."/>
            <person name="Hu X."/>
            <person name="Zhang T."/>
            <person name="Song X."/>
            <person name="Zhang H."/>
            <person name="Dai N."/>
            <person name="Sheng W."/>
            <person name="Hou X."/>
            <person name="Wei L."/>
        </authorList>
    </citation>
    <scope>NUCLEOTIDE SEQUENCE</scope>
    <source>
        <strain evidence="3">KEN1</strain>
        <tissue evidence="3">Leaf</tissue>
    </source>
</reference>
<dbReference type="EMBL" id="JACGWN010000014">
    <property type="protein sequence ID" value="KAL0407318.1"/>
    <property type="molecule type" value="Genomic_DNA"/>
</dbReference>
<dbReference type="Gene3D" id="3.30.559.10">
    <property type="entry name" value="Chloramphenicol acetyltransferase-like domain"/>
    <property type="match status" value="1"/>
</dbReference>
<organism evidence="3">
    <name type="scientific">Sesamum latifolium</name>
    <dbReference type="NCBI Taxonomy" id="2727402"/>
    <lineage>
        <taxon>Eukaryota</taxon>
        <taxon>Viridiplantae</taxon>
        <taxon>Streptophyta</taxon>
        <taxon>Embryophyta</taxon>
        <taxon>Tracheophyta</taxon>
        <taxon>Spermatophyta</taxon>
        <taxon>Magnoliopsida</taxon>
        <taxon>eudicotyledons</taxon>
        <taxon>Gunneridae</taxon>
        <taxon>Pentapetalae</taxon>
        <taxon>asterids</taxon>
        <taxon>lamiids</taxon>
        <taxon>Lamiales</taxon>
        <taxon>Pedaliaceae</taxon>
        <taxon>Sesamum</taxon>
    </lineage>
</organism>
<feature type="transmembrane region" description="Helical" evidence="2">
    <location>
        <begin position="133"/>
        <end position="156"/>
    </location>
</feature>
<dbReference type="PANTHER" id="PTHR31147">
    <property type="entry name" value="ACYL TRANSFERASE 4"/>
    <property type="match status" value="1"/>
</dbReference>
<dbReference type="InterPro" id="IPR023213">
    <property type="entry name" value="CAT-like_dom_sf"/>
</dbReference>
<dbReference type="PANTHER" id="PTHR31147:SF33">
    <property type="entry name" value="N-HYDROXYCINNAMOYL_BENZOYLTRANSFERASE, PUTATIVE-RELATED"/>
    <property type="match status" value="1"/>
</dbReference>